<comment type="similarity">
    <text evidence="5">Belongs to the SAT4 family.</text>
</comment>
<keyword evidence="3 6" id="KW-1133">Transmembrane helix</keyword>
<feature type="transmembrane region" description="Helical" evidence="6">
    <location>
        <begin position="51"/>
        <end position="72"/>
    </location>
</feature>
<evidence type="ECO:0000256" key="1">
    <source>
        <dbReference type="ARBA" id="ARBA00004141"/>
    </source>
</evidence>
<evidence type="ECO:0000256" key="3">
    <source>
        <dbReference type="ARBA" id="ARBA00022989"/>
    </source>
</evidence>
<evidence type="ECO:0000313" key="9">
    <source>
        <dbReference type="Proteomes" id="UP000269539"/>
    </source>
</evidence>
<reference evidence="8 9" key="1">
    <citation type="journal article" date="2018" name="BMC Genomics">
        <title>Genomic evidence for intraspecific hybridization in a clonal and extremely halotolerant yeast.</title>
        <authorList>
            <person name="Gostincar C."/>
            <person name="Stajich J.E."/>
            <person name="Zupancic J."/>
            <person name="Zalar P."/>
            <person name="Gunde-Cimerman N."/>
        </authorList>
    </citation>
    <scope>NUCLEOTIDE SEQUENCE [LARGE SCALE GENOMIC DNA]</scope>
    <source>
        <strain evidence="8 9">EXF-10513</strain>
    </source>
</reference>
<evidence type="ECO:0000256" key="6">
    <source>
        <dbReference type="SAM" id="Phobius"/>
    </source>
</evidence>
<dbReference type="Proteomes" id="UP000269539">
    <property type="component" value="Unassembled WGS sequence"/>
</dbReference>
<feature type="transmembrane region" description="Helical" evidence="6">
    <location>
        <begin position="211"/>
        <end position="229"/>
    </location>
</feature>
<dbReference type="Pfam" id="PF20684">
    <property type="entry name" value="Fung_rhodopsin"/>
    <property type="match status" value="1"/>
</dbReference>
<dbReference type="GO" id="GO:0016020">
    <property type="term" value="C:membrane"/>
    <property type="evidence" value="ECO:0007669"/>
    <property type="project" value="UniProtKB-SubCell"/>
</dbReference>
<evidence type="ECO:0000313" key="8">
    <source>
        <dbReference type="EMBL" id="RMY94109.1"/>
    </source>
</evidence>
<evidence type="ECO:0000256" key="2">
    <source>
        <dbReference type="ARBA" id="ARBA00022692"/>
    </source>
</evidence>
<comment type="subcellular location">
    <subcellularLocation>
        <location evidence="1">Membrane</location>
        <topology evidence="1">Multi-pass membrane protein</topology>
    </subcellularLocation>
</comment>
<keyword evidence="4 6" id="KW-0472">Membrane</keyword>
<feature type="transmembrane region" description="Helical" evidence="6">
    <location>
        <begin position="21"/>
        <end position="39"/>
    </location>
</feature>
<feature type="domain" description="Rhodopsin" evidence="7">
    <location>
        <begin position="36"/>
        <end position="248"/>
    </location>
</feature>
<feature type="transmembrane region" description="Helical" evidence="6">
    <location>
        <begin position="171"/>
        <end position="191"/>
    </location>
</feature>
<name>A0A3M7FZ14_HORWE</name>
<accession>A0A3M7FZ14</accession>
<organism evidence="8 9">
    <name type="scientific">Hortaea werneckii</name>
    <name type="common">Black yeast</name>
    <name type="synonym">Cladosporium werneckii</name>
    <dbReference type="NCBI Taxonomy" id="91943"/>
    <lineage>
        <taxon>Eukaryota</taxon>
        <taxon>Fungi</taxon>
        <taxon>Dikarya</taxon>
        <taxon>Ascomycota</taxon>
        <taxon>Pezizomycotina</taxon>
        <taxon>Dothideomycetes</taxon>
        <taxon>Dothideomycetidae</taxon>
        <taxon>Mycosphaerellales</taxon>
        <taxon>Teratosphaeriaceae</taxon>
        <taxon>Hortaea</taxon>
    </lineage>
</organism>
<evidence type="ECO:0000256" key="4">
    <source>
        <dbReference type="ARBA" id="ARBA00023136"/>
    </source>
</evidence>
<dbReference type="AlphaFoldDB" id="A0A3M7FZ14"/>
<dbReference type="PANTHER" id="PTHR33048">
    <property type="entry name" value="PTH11-LIKE INTEGRAL MEMBRANE PROTEIN (AFU_ORTHOLOGUE AFUA_5G11245)"/>
    <property type="match status" value="1"/>
</dbReference>
<evidence type="ECO:0000259" key="7">
    <source>
        <dbReference type="Pfam" id="PF20684"/>
    </source>
</evidence>
<dbReference type="EMBL" id="QWIO01000523">
    <property type="protein sequence ID" value="RMY94109.1"/>
    <property type="molecule type" value="Genomic_DNA"/>
</dbReference>
<gene>
    <name evidence="8" type="ORF">D0864_05580</name>
</gene>
<feature type="transmembrane region" description="Helical" evidence="6">
    <location>
        <begin position="132"/>
        <end position="159"/>
    </location>
</feature>
<comment type="caution">
    <text evidence="8">The sequence shown here is derived from an EMBL/GenBank/DDBJ whole genome shotgun (WGS) entry which is preliminary data.</text>
</comment>
<dbReference type="InterPro" id="IPR049326">
    <property type="entry name" value="Rhodopsin_dom_fungi"/>
</dbReference>
<proteinExistence type="inferred from homology"/>
<evidence type="ECO:0000256" key="5">
    <source>
        <dbReference type="ARBA" id="ARBA00038359"/>
    </source>
</evidence>
<keyword evidence="2 6" id="KW-0812">Transmembrane</keyword>
<protein>
    <recommendedName>
        <fullName evidence="7">Rhodopsin domain-containing protein</fullName>
    </recommendedName>
</protein>
<sequence>MTVMNTAPPHGEENDGQRLEITAFIMTIAAGLLVVLRIWKRRNEHSLGWDDYVIVGASACSVATAVFVILAIHSGYGKHIDDLSDEQARTALMWFFAAQSPYKVTVGLNKISQLILYLRIFMDQNFQKLVKAAGVFVFAWTVTAFLLTLLQCVPISASWDKNVHGRCINKSGFWIAYAILNILTDVVVLGIPIPQVRKLQQPLSQRRQVCFLFLLGGLVTIASILRTTAVSNSLENQQDITYSFITRGLVEIGYSKKLAD</sequence>
<dbReference type="InterPro" id="IPR052337">
    <property type="entry name" value="SAT4-like"/>
</dbReference>
<dbReference type="PANTHER" id="PTHR33048:SF55">
    <property type="entry name" value="INTEGRAL MEMBRANE PROTEIN"/>
    <property type="match status" value="1"/>
</dbReference>